<dbReference type="Proteomes" id="UP000448943">
    <property type="component" value="Unassembled WGS sequence"/>
</dbReference>
<keyword evidence="2" id="KW-1185">Reference proteome</keyword>
<dbReference type="OrthoDB" id="2663484at2"/>
<dbReference type="AlphaFoldDB" id="A0A6N9Q7Y5"/>
<reference evidence="1 2" key="1">
    <citation type="submission" date="2019-01" db="EMBL/GenBank/DDBJ databases">
        <title>Chengkuizengella sp. nov., isolated from deep-sea sediment of East Pacific Ocean.</title>
        <authorList>
            <person name="Yang J."/>
            <person name="Lai Q."/>
            <person name="Shao Z."/>
        </authorList>
    </citation>
    <scope>NUCLEOTIDE SEQUENCE [LARGE SCALE GENOMIC DNA]</scope>
    <source>
        <strain evidence="1 2">YPA3-1-1</strain>
    </source>
</reference>
<comment type="caution">
    <text evidence="1">The sequence shown here is derived from an EMBL/GenBank/DDBJ whole genome shotgun (WGS) entry which is preliminary data.</text>
</comment>
<name>A0A6N9Q7Y5_9BACL</name>
<proteinExistence type="predicted"/>
<protein>
    <submittedName>
        <fullName evidence="1">Uncharacterized protein</fullName>
    </submittedName>
</protein>
<dbReference type="EMBL" id="SIJB01000041">
    <property type="protein sequence ID" value="NBI30773.1"/>
    <property type="molecule type" value="Genomic_DNA"/>
</dbReference>
<dbReference type="RefSeq" id="WP_160647584.1">
    <property type="nucleotide sequence ID" value="NZ_SIJB01000041.1"/>
</dbReference>
<evidence type="ECO:0000313" key="2">
    <source>
        <dbReference type="Proteomes" id="UP000448943"/>
    </source>
</evidence>
<sequence length="87" mass="10231">MKLNITQKQLEQEYYMIDLPFILLQLEKQGAIKTLKQIQLNSVPYMEKQNAERFIQSLKETADIGEVLEQEFDRSAFDRFKQKFGGG</sequence>
<evidence type="ECO:0000313" key="1">
    <source>
        <dbReference type="EMBL" id="NBI30773.1"/>
    </source>
</evidence>
<organism evidence="1 2">
    <name type="scientific">Chengkuizengella marina</name>
    <dbReference type="NCBI Taxonomy" id="2507566"/>
    <lineage>
        <taxon>Bacteria</taxon>
        <taxon>Bacillati</taxon>
        <taxon>Bacillota</taxon>
        <taxon>Bacilli</taxon>
        <taxon>Bacillales</taxon>
        <taxon>Paenibacillaceae</taxon>
        <taxon>Chengkuizengella</taxon>
    </lineage>
</organism>
<gene>
    <name evidence="1" type="ORF">ERL59_17620</name>
</gene>
<accession>A0A6N9Q7Y5</accession>